<dbReference type="RefSeq" id="WP_092058738.1">
    <property type="nucleotide sequence ID" value="NZ_FOJJ01000041.1"/>
</dbReference>
<dbReference type="InterPro" id="IPR002052">
    <property type="entry name" value="DNA_methylase_N6_adenine_CS"/>
</dbReference>
<name>A0A550J8W5_9BACT</name>
<dbReference type="GO" id="GO:0032259">
    <property type="term" value="P:methylation"/>
    <property type="evidence" value="ECO:0007669"/>
    <property type="project" value="InterPro"/>
</dbReference>
<reference evidence="1 2" key="1">
    <citation type="submission" date="2019-07" db="EMBL/GenBank/DDBJ databases">
        <title>Insights of Desulfuromonas acetexigens electromicrobiology.</title>
        <authorList>
            <person name="Katuri K."/>
            <person name="Sapireddy V."/>
            <person name="Shaw D.R."/>
            <person name="Saikaly P."/>
        </authorList>
    </citation>
    <scope>NUCLEOTIDE SEQUENCE [LARGE SCALE GENOMIC DNA]</scope>
    <source>
        <strain evidence="1 2">2873</strain>
    </source>
</reference>
<dbReference type="SUPFAM" id="SSF53335">
    <property type="entry name" value="S-adenosyl-L-methionine-dependent methyltransferases"/>
    <property type="match status" value="1"/>
</dbReference>
<dbReference type="OrthoDB" id="3197274at2"/>
<accession>A0A550J8W5</accession>
<dbReference type="Gene3D" id="3.40.50.150">
    <property type="entry name" value="Vaccinia Virus protein VP39"/>
    <property type="match status" value="2"/>
</dbReference>
<sequence>MSIEKNFDIPFIAALALREKQIQQNYRPIIAVHKWFARRPGTLFRGLILSEFSSSPLREAFYSANNLSGIAIADPFMGGGTPLIEANRLGCDVLGYDINPMAWWIVNREIEHLDLARYRQSATGLMTALENEAGSFYRTRCLKCGSGEAHVKYFLWVKEQTCHQCGNEFDLFPGYLLAEDKRHPENIFICPACGDLNGVRDRKNPGRCDSCDRPLTLGGPARRNKCACPRCGAINTYPTPTAGPPRHRMFAIEYHCRHCKPTHQGRFFKKPEDSDLAAYAGASARLRQTTARFVPDDDIPPGDETTRLLRWGYRRYSEMFNNRQLLGLELSGRLIAAEQDDRVKNALVTNLSDLLRYQNMLCRYDTMALKSLDIFSVHGFPVGLVQCESNLLGIANGGGVSVGSGGWSNILEKYLKAKTYCDFPFETRIEGSRKVQVPIAGEWIGDRNNGKPGEKQRAVRLHCGSATLAELPPASLDGVFTDPPYFGNVQYAELMDFCYAWVRRLVGEGIPELASHTTRNRDELTGNVTMERGLDHFAEGLSQVFRNMTKALKPGRPLAFTYHHNRLEAYLPIAMAILDAGLACTVALPCPAEMGASIHISGTGSSVVDTVFVCRSTGAISRRTLARTTEDLAGLIAEDLEKLREGNLKPTPGDIRCLSHGHLIRIAIWNLRPNWDGNLPAREKLGRLTRHLASLPQVAEIEAVIATGSPEPLRLAVNEASATYGTKSEYLHF</sequence>
<gene>
    <name evidence="1" type="ORF">FL622_12295</name>
</gene>
<proteinExistence type="predicted"/>
<evidence type="ECO:0000313" key="2">
    <source>
        <dbReference type="Proteomes" id="UP000317155"/>
    </source>
</evidence>
<dbReference type="Proteomes" id="UP000317155">
    <property type="component" value="Unassembled WGS sequence"/>
</dbReference>
<dbReference type="EMBL" id="VJVV01000009">
    <property type="protein sequence ID" value="TRO79685.1"/>
    <property type="molecule type" value="Genomic_DNA"/>
</dbReference>
<comment type="caution">
    <text evidence="1">The sequence shown here is derived from an EMBL/GenBank/DDBJ whole genome shotgun (WGS) entry which is preliminary data.</text>
</comment>
<dbReference type="GO" id="GO:0008168">
    <property type="term" value="F:methyltransferase activity"/>
    <property type="evidence" value="ECO:0007669"/>
    <property type="project" value="InterPro"/>
</dbReference>
<protein>
    <submittedName>
        <fullName evidence="1">DUF1156 domain-containing protein</fullName>
    </submittedName>
</protein>
<evidence type="ECO:0000313" key="1">
    <source>
        <dbReference type="EMBL" id="TRO79685.1"/>
    </source>
</evidence>
<keyword evidence="2" id="KW-1185">Reference proteome</keyword>
<dbReference type="PROSITE" id="PS00092">
    <property type="entry name" value="N6_MTASE"/>
    <property type="match status" value="1"/>
</dbReference>
<dbReference type="InterPro" id="IPR029063">
    <property type="entry name" value="SAM-dependent_MTases_sf"/>
</dbReference>
<dbReference type="AlphaFoldDB" id="A0A550J8W5"/>
<organism evidence="1 2">
    <name type="scientific">Trichloromonas acetexigens</name>
    <dbReference type="NCBI Taxonomy" id="38815"/>
    <lineage>
        <taxon>Bacteria</taxon>
        <taxon>Pseudomonadati</taxon>
        <taxon>Thermodesulfobacteriota</taxon>
        <taxon>Desulfuromonadia</taxon>
        <taxon>Desulfuromonadales</taxon>
        <taxon>Trichloromonadaceae</taxon>
        <taxon>Trichloromonas</taxon>
    </lineage>
</organism>
<dbReference type="GO" id="GO:0003676">
    <property type="term" value="F:nucleic acid binding"/>
    <property type="evidence" value="ECO:0007669"/>
    <property type="project" value="InterPro"/>
</dbReference>